<dbReference type="EMBL" id="BLRW01000004">
    <property type="protein sequence ID" value="GFP22596.1"/>
    <property type="molecule type" value="Genomic_DNA"/>
</dbReference>
<proteinExistence type="predicted"/>
<evidence type="ECO:0000313" key="3">
    <source>
        <dbReference type="EMBL" id="GFP22596.1"/>
    </source>
</evidence>
<accession>A0A6V8NVS9</accession>
<dbReference type="PANTHER" id="PTHR33969:SF2">
    <property type="entry name" value="SEGREGATION AND CONDENSATION PROTEIN A"/>
    <property type="match status" value="1"/>
</dbReference>
<dbReference type="InterPro" id="IPR003768">
    <property type="entry name" value="ScpA"/>
</dbReference>
<organism evidence="3 4">
    <name type="scientific">Candidatus Hakubella thermalkaliphila</name>
    <dbReference type="NCBI Taxonomy" id="2754717"/>
    <lineage>
        <taxon>Bacteria</taxon>
        <taxon>Bacillati</taxon>
        <taxon>Actinomycetota</taxon>
        <taxon>Actinomycetota incertae sedis</taxon>
        <taxon>Candidatus Hakubellales</taxon>
        <taxon>Candidatus Hakubellaceae</taxon>
        <taxon>Candidatus Hakubella</taxon>
    </lineage>
</organism>
<protein>
    <recommendedName>
        <fullName evidence="2">Segregation and condensation protein A</fullName>
    </recommendedName>
</protein>
<dbReference type="Gene3D" id="1.10.10.580">
    <property type="entry name" value="Structural maintenance of chromosome 1. Chain E"/>
    <property type="match status" value="1"/>
</dbReference>
<dbReference type="Gene3D" id="6.10.250.2410">
    <property type="match status" value="1"/>
</dbReference>
<evidence type="ECO:0000256" key="2">
    <source>
        <dbReference type="ARBA" id="ARBA00044777"/>
    </source>
</evidence>
<dbReference type="GO" id="GO:0007059">
    <property type="term" value="P:chromosome segregation"/>
    <property type="evidence" value="ECO:0007669"/>
    <property type="project" value="UniProtKB-KW"/>
</dbReference>
<evidence type="ECO:0000313" key="4">
    <source>
        <dbReference type="Proteomes" id="UP000585609"/>
    </source>
</evidence>
<reference evidence="3 4" key="1">
    <citation type="journal article" date="2020" name="Front. Microbiol.">
        <title>Single-cell genomics of novel Actinobacteria with the Wood-Ljungdahl pathway discovered in a serpentinizing system.</title>
        <authorList>
            <person name="Merino N."/>
            <person name="Kawai M."/>
            <person name="Boyd E.S."/>
            <person name="Colman D.R."/>
            <person name="McGlynn S.E."/>
            <person name="Nealson K.H."/>
            <person name="Kurokawa K."/>
            <person name="Hongoh Y."/>
        </authorList>
    </citation>
    <scope>NUCLEOTIDE SEQUENCE [LARGE SCALE GENOMIC DNA]</scope>
    <source>
        <strain evidence="3 4">S09_30</strain>
    </source>
</reference>
<comment type="caution">
    <text evidence="3">The sequence shown here is derived from an EMBL/GenBank/DDBJ whole genome shotgun (WGS) entry which is preliminary data.</text>
</comment>
<dbReference type="InterPro" id="IPR023093">
    <property type="entry name" value="ScpA-like_C"/>
</dbReference>
<gene>
    <name evidence="3" type="ORF">HKBW3S09_00064</name>
</gene>
<sequence>MGYRLTLERFQGPIELLVELIQQQTLDIYQISISQIANGFLSYLEHLAEADLNEISSFALYASLLMELKSRSLLPSENQVDHEEEEPLSPEELFLRMVEYRQFRKAVRYLEQHAEQEKCFGRQAELEERFVKIRPDFLASVRKEDLALILLSLEGRRVREPLPMIYLTPLFKNVEEEIFRIKEELKERLNLSFRELTQNYSDKMDIIVTFLAILELYKRGDILIDQIGTFGDIIISRAEQLSLPA</sequence>
<dbReference type="PANTHER" id="PTHR33969">
    <property type="entry name" value="SEGREGATION AND CONDENSATION PROTEIN A"/>
    <property type="match status" value="1"/>
</dbReference>
<dbReference type="AlphaFoldDB" id="A0A6V8NVS9"/>
<keyword evidence="1" id="KW-0159">Chromosome partition</keyword>
<dbReference type="Proteomes" id="UP000585609">
    <property type="component" value="Unassembled WGS sequence"/>
</dbReference>
<name>A0A6V8NVS9_9ACTN</name>
<dbReference type="Pfam" id="PF02616">
    <property type="entry name" value="SMC_ScpA"/>
    <property type="match status" value="1"/>
</dbReference>
<evidence type="ECO:0000256" key="1">
    <source>
        <dbReference type="ARBA" id="ARBA00022829"/>
    </source>
</evidence>